<keyword evidence="2" id="KW-1185">Reference proteome</keyword>
<dbReference type="STRING" id="1183438.GKIL_3829"/>
<protein>
    <submittedName>
        <fullName evidence="1">Uncharacterized protein</fullName>
    </submittedName>
</protein>
<dbReference type="EMBL" id="CP003587">
    <property type="protein sequence ID" value="AGY60075.1"/>
    <property type="molecule type" value="Genomic_DNA"/>
</dbReference>
<dbReference type="Proteomes" id="UP000017396">
    <property type="component" value="Chromosome"/>
</dbReference>
<evidence type="ECO:0000313" key="2">
    <source>
        <dbReference type="Proteomes" id="UP000017396"/>
    </source>
</evidence>
<organism evidence="1 2">
    <name type="scientific">Gloeobacter kilaueensis (strain ATCC BAA-2537 / CCAP 1431/1 / ULC 316 / JS1)</name>
    <dbReference type="NCBI Taxonomy" id="1183438"/>
    <lineage>
        <taxon>Bacteria</taxon>
        <taxon>Bacillati</taxon>
        <taxon>Cyanobacteriota</taxon>
        <taxon>Cyanophyceae</taxon>
        <taxon>Gloeobacterales</taxon>
        <taxon>Gloeobacteraceae</taxon>
        <taxon>Gloeobacter</taxon>
    </lineage>
</organism>
<dbReference type="KEGG" id="glj:GKIL_3829"/>
<proteinExistence type="predicted"/>
<gene>
    <name evidence="1" type="ORF">GKIL_3829</name>
</gene>
<sequence length="59" mass="6635">MDTADIEKLVAAMEVIERLSSHDPVAIQNVSIDEHRLTLSVMTSRDGLLAILFRERPET</sequence>
<dbReference type="RefSeq" id="WP_023175397.1">
    <property type="nucleotide sequence ID" value="NC_022600.1"/>
</dbReference>
<evidence type="ECO:0000313" key="1">
    <source>
        <dbReference type="EMBL" id="AGY60075.1"/>
    </source>
</evidence>
<dbReference type="AlphaFoldDB" id="U5QQU4"/>
<accession>U5QQU4</accession>
<reference evidence="1 2" key="1">
    <citation type="journal article" date="2013" name="PLoS ONE">
        <title>Cultivation and Complete Genome Sequencing of Gloeobacter kilaueensis sp. nov., from a Lava Cave in Kilauea Caldera, Hawai'i.</title>
        <authorList>
            <person name="Saw J.H."/>
            <person name="Schatz M."/>
            <person name="Brown M.V."/>
            <person name="Kunkel D.D."/>
            <person name="Foster J.S."/>
            <person name="Shick H."/>
            <person name="Christensen S."/>
            <person name="Hou S."/>
            <person name="Wan X."/>
            <person name="Donachie S.P."/>
        </authorList>
    </citation>
    <scope>NUCLEOTIDE SEQUENCE [LARGE SCALE GENOMIC DNA]</scope>
    <source>
        <strain evidence="2">JS</strain>
    </source>
</reference>
<name>U5QQU4_GLOK1</name>
<dbReference type="HOGENOM" id="CLU_2954011_0_0_3"/>